<evidence type="ECO:0000256" key="1">
    <source>
        <dbReference type="SAM" id="MobiDB-lite"/>
    </source>
</evidence>
<name>A0AAP0PXC6_9MAGN</name>
<gene>
    <name evidence="2" type="ORF">Scep_005284</name>
</gene>
<dbReference type="Proteomes" id="UP001419268">
    <property type="component" value="Unassembled WGS sequence"/>
</dbReference>
<reference evidence="2 3" key="1">
    <citation type="submission" date="2024-01" db="EMBL/GenBank/DDBJ databases">
        <title>Genome assemblies of Stephania.</title>
        <authorList>
            <person name="Yang L."/>
        </authorList>
    </citation>
    <scope>NUCLEOTIDE SEQUENCE [LARGE SCALE GENOMIC DNA]</scope>
    <source>
        <strain evidence="2">JXDWG</strain>
        <tissue evidence="2">Leaf</tissue>
    </source>
</reference>
<feature type="compositionally biased region" description="Basic residues" evidence="1">
    <location>
        <begin position="8"/>
        <end position="36"/>
    </location>
</feature>
<comment type="caution">
    <text evidence="2">The sequence shown here is derived from an EMBL/GenBank/DDBJ whole genome shotgun (WGS) entry which is preliminary data.</text>
</comment>
<organism evidence="2 3">
    <name type="scientific">Stephania cephalantha</name>
    <dbReference type="NCBI Taxonomy" id="152367"/>
    <lineage>
        <taxon>Eukaryota</taxon>
        <taxon>Viridiplantae</taxon>
        <taxon>Streptophyta</taxon>
        <taxon>Embryophyta</taxon>
        <taxon>Tracheophyta</taxon>
        <taxon>Spermatophyta</taxon>
        <taxon>Magnoliopsida</taxon>
        <taxon>Ranunculales</taxon>
        <taxon>Menispermaceae</taxon>
        <taxon>Menispermoideae</taxon>
        <taxon>Cissampelideae</taxon>
        <taxon>Stephania</taxon>
    </lineage>
</organism>
<feature type="region of interest" description="Disordered" evidence="1">
    <location>
        <begin position="1"/>
        <end position="36"/>
    </location>
</feature>
<feature type="region of interest" description="Disordered" evidence="1">
    <location>
        <begin position="61"/>
        <end position="105"/>
    </location>
</feature>
<evidence type="ECO:0000313" key="2">
    <source>
        <dbReference type="EMBL" id="KAK9158710.1"/>
    </source>
</evidence>
<dbReference type="AlphaFoldDB" id="A0AAP0PXC6"/>
<dbReference type="EMBL" id="JBBNAG010000002">
    <property type="protein sequence ID" value="KAK9158710.1"/>
    <property type="molecule type" value="Genomic_DNA"/>
</dbReference>
<accession>A0AAP0PXC6</accession>
<protein>
    <submittedName>
        <fullName evidence="2">Uncharacterized protein</fullName>
    </submittedName>
</protein>
<keyword evidence="3" id="KW-1185">Reference proteome</keyword>
<proteinExistence type="predicted"/>
<evidence type="ECO:0000313" key="3">
    <source>
        <dbReference type="Proteomes" id="UP001419268"/>
    </source>
</evidence>
<sequence length="105" mass="11782">MVVDHLDKKRKKERNKETKIKKRKKKKKKKKRRNSVKKMLSVNFHKLGGGAAQACGPCAAQAQPTGLGHPWAQSSWAGPPQGGWIEPVQPKRAEPNPVQQPKPKF</sequence>